<protein>
    <submittedName>
        <fullName evidence="2">Uncharacterized protein</fullName>
    </submittedName>
</protein>
<reference evidence="2" key="1">
    <citation type="journal article" date="2017" name="Nature">
        <title>The sunflower genome provides insights into oil metabolism, flowering and Asterid evolution.</title>
        <authorList>
            <person name="Badouin H."/>
            <person name="Gouzy J."/>
            <person name="Grassa C.J."/>
            <person name="Murat F."/>
            <person name="Staton S.E."/>
            <person name="Cottret L."/>
            <person name="Lelandais-Briere C."/>
            <person name="Owens G.L."/>
            <person name="Carrere S."/>
            <person name="Mayjonade B."/>
            <person name="Legrand L."/>
            <person name="Gill N."/>
            <person name="Kane N.C."/>
            <person name="Bowers J.E."/>
            <person name="Hubner S."/>
            <person name="Bellec A."/>
            <person name="Berard A."/>
            <person name="Berges H."/>
            <person name="Blanchet N."/>
            <person name="Boniface M.C."/>
            <person name="Brunel D."/>
            <person name="Catrice O."/>
            <person name="Chaidir N."/>
            <person name="Claudel C."/>
            <person name="Donnadieu C."/>
            <person name="Faraut T."/>
            <person name="Fievet G."/>
            <person name="Helmstetter N."/>
            <person name="King M."/>
            <person name="Knapp S.J."/>
            <person name="Lai Z."/>
            <person name="Le Paslier M.C."/>
            <person name="Lippi Y."/>
            <person name="Lorenzon L."/>
            <person name="Mandel J.R."/>
            <person name="Marage G."/>
            <person name="Marchand G."/>
            <person name="Marquand E."/>
            <person name="Bret-Mestries E."/>
            <person name="Morien E."/>
            <person name="Nambeesan S."/>
            <person name="Nguyen T."/>
            <person name="Pegot-Espagnet P."/>
            <person name="Pouilly N."/>
            <person name="Raftis F."/>
            <person name="Sallet E."/>
            <person name="Schiex T."/>
            <person name="Thomas J."/>
            <person name="Vandecasteele C."/>
            <person name="Vares D."/>
            <person name="Vear F."/>
            <person name="Vautrin S."/>
            <person name="Crespi M."/>
            <person name="Mangin B."/>
            <person name="Burke J.M."/>
            <person name="Salse J."/>
            <person name="Munos S."/>
            <person name="Vincourt P."/>
            <person name="Rieseberg L.H."/>
            <person name="Langlade N.B."/>
        </authorList>
    </citation>
    <scope>NUCLEOTIDE SEQUENCE</scope>
    <source>
        <tissue evidence="2">Leaves</tissue>
    </source>
</reference>
<reference evidence="2" key="2">
    <citation type="submission" date="2020-06" db="EMBL/GenBank/DDBJ databases">
        <title>Helianthus annuus Genome sequencing and assembly Release 2.</title>
        <authorList>
            <person name="Gouzy J."/>
            <person name="Langlade N."/>
            <person name="Munos S."/>
        </authorList>
    </citation>
    <scope>NUCLEOTIDE SEQUENCE</scope>
    <source>
        <tissue evidence="2">Leaves</tissue>
    </source>
</reference>
<dbReference type="Gramene" id="mRNA:HanXRQr2_Chr11g0491451">
    <property type="protein sequence ID" value="mRNA:HanXRQr2_Chr11g0491451"/>
    <property type="gene ID" value="HanXRQr2_Chr11g0491451"/>
</dbReference>
<dbReference type="EMBL" id="MNCJ02000326">
    <property type="protein sequence ID" value="KAF5782092.1"/>
    <property type="molecule type" value="Genomic_DNA"/>
</dbReference>
<gene>
    <name evidence="2" type="ORF">HanXRQr2_Chr11g0491451</name>
</gene>
<organism evidence="2 3">
    <name type="scientific">Helianthus annuus</name>
    <name type="common">Common sunflower</name>
    <dbReference type="NCBI Taxonomy" id="4232"/>
    <lineage>
        <taxon>Eukaryota</taxon>
        <taxon>Viridiplantae</taxon>
        <taxon>Streptophyta</taxon>
        <taxon>Embryophyta</taxon>
        <taxon>Tracheophyta</taxon>
        <taxon>Spermatophyta</taxon>
        <taxon>Magnoliopsida</taxon>
        <taxon>eudicotyledons</taxon>
        <taxon>Gunneridae</taxon>
        <taxon>Pentapetalae</taxon>
        <taxon>asterids</taxon>
        <taxon>campanulids</taxon>
        <taxon>Asterales</taxon>
        <taxon>Asteraceae</taxon>
        <taxon>Asteroideae</taxon>
        <taxon>Heliantheae alliance</taxon>
        <taxon>Heliantheae</taxon>
        <taxon>Helianthus</taxon>
    </lineage>
</organism>
<feature type="compositionally biased region" description="Basic and acidic residues" evidence="1">
    <location>
        <begin position="246"/>
        <end position="255"/>
    </location>
</feature>
<proteinExistence type="predicted"/>
<evidence type="ECO:0000313" key="3">
    <source>
        <dbReference type="Proteomes" id="UP000215914"/>
    </source>
</evidence>
<name>A0A9K3N031_HELAN</name>
<dbReference type="AlphaFoldDB" id="A0A9K3N031"/>
<dbReference type="Proteomes" id="UP000215914">
    <property type="component" value="Unassembled WGS sequence"/>
</dbReference>
<accession>A0A9K3N031</accession>
<evidence type="ECO:0000313" key="2">
    <source>
        <dbReference type="EMBL" id="KAF5782092.1"/>
    </source>
</evidence>
<evidence type="ECO:0000256" key="1">
    <source>
        <dbReference type="SAM" id="MobiDB-lite"/>
    </source>
</evidence>
<feature type="region of interest" description="Disordered" evidence="1">
    <location>
        <begin position="204"/>
        <end position="261"/>
    </location>
</feature>
<comment type="caution">
    <text evidence="2">The sequence shown here is derived from an EMBL/GenBank/DDBJ whole genome shotgun (WGS) entry which is preliminary data.</text>
</comment>
<keyword evidence="3" id="KW-1185">Reference proteome</keyword>
<sequence>MSYEGSHPPTTKKLLHPYWRFLAHTYLMCIRGNKSGIDTLTIRQTSGLVSLVEGWKFNYSKCVFDDMMENVKTLNKKYCFEFPRFLHMILEAKYSRLQPTVSIYDTKIMNHMVFSMLNQNPRTDVQVTYQNKKPLVKFGAFFEVVEQVPAPPVENVDLIGLESEEDVFDERIMDDAEVDVELNENVGNVETEMITESLIAEVPNVDEPSSVNPPRTELVEAVSAEPENITEDPTADLPPRKRSKKDPRISREINAETRINP</sequence>